<sequence>MKKLSLFFCGLVFLLMTLQVNAQAKKGADYFEGKWRVSIPGTPLGDLVRLIVLEKKDNTLSGLVRDDATGAELAPISKVDVNDNEATIYYTANGIDANLVLTKKDEDHTTGSLLGEYPAKGTRVK</sequence>
<dbReference type="AlphaFoldDB" id="A0A6M5XZV4"/>
<keyword evidence="3" id="KW-1185">Reference proteome</keyword>
<keyword evidence="1" id="KW-0732">Signal</keyword>
<evidence type="ECO:0000256" key="1">
    <source>
        <dbReference type="SAM" id="SignalP"/>
    </source>
</evidence>
<protein>
    <submittedName>
        <fullName evidence="2">Uncharacterized protein</fullName>
    </submittedName>
</protein>
<evidence type="ECO:0000313" key="2">
    <source>
        <dbReference type="EMBL" id="QJW88088.1"/>
    </source>
</evidence>
<dbReference type="Proteomes" id="UP000502756">
    <property type="component" value="Chromosome"/>
</dbReference>
<gene>
    <name evidence="2" type="ORF">HNV11_01205</name>
</gene>
<feature type="signal peptide" evidence="1">
    <location>
        <begin position="1"/>
        <end position="22"/>
    </location>
</feature>
<accession>A0A6M5XZV4</accession>
<evidence type="ECO:0000313" key="3">
    <source>
        <dbReference type="Proteomes" id="UP000502756"/>
    </source>
</evidence>
<dbReference type="RefSeq" id="WP_171737920.1">
    <property type="nucleotide sequence ID" value="NZ_CP053435.1"/>
</dbReference>
<feature type="chain" id="PRO_5026802769" evidence="1">
    <location>
        <begin position="23"/>
        <end position="125"/>
    </location>
</feature>
<organism evidence="2 3">
    <name type="scientific">Spirosoma taeanense</name>
    <dbReference type="NCBI Taxonomy" id="2735870"/>
    <lineage>
        <taxon>Bacteria</taxon>
        <taxon>Pseudomonadati</taxon>
        <taxon>Bacteroidota</taxon>
        <taxon>Cytophagia</taxon>
        <taxon>Cytophagales</taxon>
        <taxon>Cytophagaceae</taxon>
        <taxon>Spirosoma</taxon>
    </lineage>
</organism>
<name>A0A6M5XZV4_9BACT</name>
<reference evidence="2 3" key="1">
    <citation type="submission" date="2020-05" db="EMBL/GenBank/DDBJ databases">
        <title>Genome sequencing of Spirosoma sp. TS118.</title>
        <authorList>
            <person name="Lee J.-H."/>
            <person name="Jeong S."/>
            <person name="Zhao L."/>
            <person name="Jung J.-H."/>
            <person name="Kim M.-K."/>
            <person name="Lim S."/>
        </authorList>
    </citation>
    <scope>NUCLEOTIDE SEQUENCE [LARGE SCALE GENOMIC DNA]</scope>
    <source>
        <strain evidence="2 3">TS118</strain>
    </source>
</reference>
<dbReference type="EMBL" id="CP053435">
    <property type="protein sequence ID" value="QJW88088.1"/>
    <property type="molecule type" value="Genomic_DNA"/>
</dbReference>
<proteinExistence type="predicted"/>
<dbReference type="KEGG" id="stae:HNV11_01205"/>